<keyword evidence="3" id="KW-0238">DNA-binding</keyword>
<dbReference type="InterPro" id="IPR001387">
    <property type="entry name" value="Cro/C1-type_HTH"/>
</dbReference>
<reference evidence="6 7" key="1">
    <citation type="submission" date="2018-07" db="EMBL/GenBank/DDBJ databases">
        <title>Genome sequence of Nitratireductor thuwali#1536.</title>
        <authorList>
            <person name="Michoud G."/>
            <person name="Merlino G."/>
            <person name="Sefrji F.O."/>
            <person name="Daffonchio D."/>
        </authorList>
    </citation>
    <scope>NUCLEOTIDE SEQUENCE [LARGE SCALE GENOMIC DNA]</scope>
    <source>
        <strain evidence="7">Nit1536</strain>
    </source>
</reference>
<dbReference type="PROSITE" id="PS50943">
    <property type="entry name" value="HTH_CROC1"/>
    <property type="match status" value="1"/>
</dbReference>
<protein>
    <submittedName>
        <fullName evidence="6">HTH-type transcriptional regulator RamB</fullName>
    </submittedName>
</protein>
<evidence type="ECO:0000256" key="1">
    <source>
        <dbReference type="ARBA" id="ARBA00007227"/>
    </source>
</evidence>
<dbReference type="InterPro" id="IPR018653">
    <property type="entry name" value="ScfR_C"/>
</dbReference>
<gene>
    <name evidence="6" type="primary">ramB_2</name>
    <name evidence="6" type="ORF">NTH_02788</name>
</gene>
<dbReference type="InterPro" id="IPR010359">
    <property type="entry name" value="IrrE_HExxH"/>
</dbReference>
<organism evidence="6 7">
    <name type="scientific">Nitratireductor thuwali</name>
    <dbReference type="NCBI Taxonomy" id="2267699"/>
    <lineage>
        <taxon>Bacteria</taxon>
        <taxon>Pseudomonadati</taxon>
        <taxon>Pseudomonadota</taxon>
        <taxon>Alphaproteobacteria</taxon>
        <taxon>Hyphomicrobiales</taxon>
        <taxon>Phyllobacteriaceae</taxon>
        <taxon>Nitratireductor</taxon>
    </lineage>
</organism>
<dbReference type="Pfam" id="PF09856">
    <property type="entry name" value="ScfRs"/>
    <property type="match status" value="1"/>
</dbReference>
<dbReference type="SUPFAM" id="SSF47413">
    <property type="entry name" value="lambda repressor-like DNA-binding domains"/>
    <property type="match status" value="1"/>
</dbReference>
<dbReference type="Gene3D" id="1.10.260.40">
    <property type="entry name" value="lambda repressor-like DNA-binding domains"/>
    <property type="match status" value="1"/>
</dbReference>
<dbReference type="Proteomes" id="UP001342418">
    <property type="component" value="Chromosome"/>
</dbReference>
<keyword evidence="2" id="KW-0805">Transcription regulation</keyword>
<keyword evidence="7" id="KW-1185">Reference proteome</keyword>
<comment type="similarity">
    <text evidence="1">Belongs to the short-chain fatty acyl-CoA assimilation regulator (ScfR) family.</text>
</comment>
<dbReference type="CDD" id="cd00093">
    <property type="entry name" value="HTH_XRE"/>
    <property type="match status" value="1"/>
</dbReference>
<evidence type="ECO:0000313" key="6">
    <source>
        <dbReference type="EMBL" id="UUP18308.1"/>
    </source>
</evidence>
<dbReference type="SMART" id="SM00530">
    <property type="entry name" value="HTH_XRE"/>
    <property type="match status" value="1"/>
</dbReference>
<dbReference type="PANTHER" id="PTHR46797:SF23">
    <property type="entry name" value="HTH-TYPE TRANSCRIPTIONAL REGULATOR SUTR"/>
    <property type="match status" value="1"/>
</dbReference>
<dbReference type="PANTHER" id="PTHR46797">
    <property type="entry name" value="HTH-TYPE TRANSCRIPTIONAL REGULATOR"/>
    <property type="match status" value="1"/>
</dbReference>
<dbReference type="Pfam" id="PF06114">
    <property type="entry name" value="Peptidase_M78"/>
    <property type="match status" value="1"/>
</dbReference>
<proteinExistence type="inferred from homology"/>
<dbReference type="Pfam" id="PF01381">
    <property type="entry name" value="HTH_3"/>
    <property type="match status" value="1"/>
</dbReference>
<dbReference type="InterPro" id="IPR010982">
    <property type="entry name" value="Lambda_DNA-bd_dom_sf"/>
</dbReference>
<sequence length="492" mass="53218">MAKNMTGLKIRALRKERRLGQGELARRAGISASYLNLIERDKRAVAGALVDRIAAALGVDRFDLDGEAERRVVARLDEVAANPQLAGGAGHPGPAEELVGRHPGWADLVLRLHRAWLDQSEAVLALADRLNRDPFLGDSVHRMLTNVTSIRAAAEILEDEALAPSDRQRFLSIIATDSHGLSIAAQALLEFFDSAQMRVRSATPAEHVDAFILATDNYFSELEALASDFLASCRPGETAAAAAERLLGAQGRLPDEPSAAHTAETRRFRLLRTALHEDAAGAIGLLVKNHPALASEESRELAASALHAYAAAAVLMPYEPFLEAAEKWRYDIDALSRLFAVSYEQAAHRLATLRRPGAEGVRFAFMRSDVSGYVTKRLPLPRLPLPRYGNACPLWPIHAAFQTPGVTARGFGELTSGEQFLFFARAVEKLPPSATLPRHLLSVMLACSAGDAGRVTYGDGIDRATAMAPVGTICRLCPRDSCGHRQEAPLIA</sequence>
<evidence type="ECO:0000313" key="7">
    <source>
        <dbReference type="Proteomes" id="UP001342418"/>
    </source>
</evidence>
<evidence type="ECO:0000256" key="4">
    <source>
        <dbReference type="ARBA" id="ARBA00023163"/>
    </source>
</evidence>
<feature type="domain" description="HTH cro/C1-type" evidence="5">
    <location>
        <begin position="10"/>
        <end position="64"/>
    </location>
</feature>
<evidence type="ECO:0000256" key="2">
    <source>
        <dbReference type="ARBA" id="ARBA00023015"/>
    </source>
</evidence>
<keyword evidence="4" id="KW-0804">Transcription</keyword>
<accession>A0ABY5MJZ2</accession>
<dbReference type="InterPro" id="IPR050807">
    <property type="entry name" value="TransReg_Diox_bact_type"/>
</dbReference>
<evidence type="ECO:0000256" key="3">
    <source>
        <dbReference type="ARBA" id="ARBA00023125"/>
    </source>
</evidence>
<evidence type="ECO:0000259" key="5">
    <source>
        <dbReference type="PROSITE" id="PS50943"/>
    </source>
</evidence>
<name>A0ABY5MJZ2_9HYPH</name>
<dbReference type="EMBL" id="CP030941">
    <property type="protein sequence ID" value="UUP18308.1"/>
    <property type="molecule type" value="Genomic_DNA"/>
</dbReference>